<name>A0A7X2ZQL1_9FLAO</name>
<dbReference type="InterPro" id="IPR003646">
    <property type="entry name" value="SH3-like_bac-type"/>
</dbReference>
<dbReference type="RefSeq" id="WP_155598619.1">
    <property type="nucleotide sequence ID" value="NZ_RCNR01000003.1"/>
</dbReference>
<dbReference type="OrthoDB" id="9810477at2"/>
<evidence type="ECO:0000313" key="5">
    <source>
        <dbReference type="Proteomes" id="UP000540519"/>
    </source>
</evidence>
<evidence type="ECO:0000259" key="2">
    <source>
        <dbReference type="Pfam" id="PF01551"/>
    </source>
</evidence>
<feature type="domain" description="SH3b" evidence="3">
    <location>
        <begin position="368"/>
        <end position="417"/>
    </location>
</feature>
<proteinExistence type="predicted"/>
<dbReference type="InterPro" id="IPR050570">
    <property type="entry name" value="Cell_wall_metabolism_enzyme"/>
</dbReference>
<dbReference type="Gene3D" id="2.30.30.40">
    <property type="entry name" value="SH3 Domains"/>
    <property type="match status" value="1"/>
</dbReference>
<dbReference type="GO" id="GO:0004222">
    <property type="term" value="F:metalloendopeptidase activity"/>
    <property type="evidence" value="ECO:0007669"/>
    <property type="project" value="TreeGrafter"/>
</dbReference>
<dbReference type="Proteomes" id="UP000540519">
    <property type="component" value="Unassembled WGS sequence"/>
</dbReference>
<dbReference type="PANTHER" id="PTHR21666:SF268">
    <property type="entry name" value="PEPTIDASE M23 DOMAIN-CONTAINING PROTEIN"/>
    <property type="match status" value="1"/>
</dbReference>
<dbReference type="PANTHER" id="PTHR21666">
    <property type="entry name" value="PEPTIDASE-RELATED"/>
    <property type="match status" value="1"/>
</dbReference>
<dbReference type="InterPro" id="IPR016047">
    <property type="entry name" value="M23ase_b-sheet_dom"/>
</dbReference>
<keyword evidence="1" id="KW-0812">Transmembrane</keyword>
<dbReference type="InterPro" id="IPR011055">
    <property type="entry name" value="Dup_hybrid_motif"/>
</dbReference>
<dbReference type="Pfam" id="PF08239">
    <property type="entry name" value="SH3_3"/>
    <property type="match status" value="1"/>
</dbReference>
<dbReference type="AlphaFoldDB" id="A0A7X2ZQL1"/>
<evidence type="ECO:0000259" key="3">
    <source>
        <dbReference type="Pfam" id="PF08239"/>
    </source>
</evidence>
<dbReference type="Pfam" id="PF01551">
    <property type="entry name" value="Peptidase_M23"/>
    <property type="match status" value="1"/>
</dbReference>
<gene>
    <name evidence="4" type="ORF">D9O36_01925</name>
</gene>
<keyword evidence="5" id="KW-1185">Reference proteome</keyword>
<evidence type="ECO:0000313" key="4">
    <source>
        <dbReference type="EMBL" id="MUH34586.1"/>
    </source>
</evidence>
<feature type="domain" description="M23ase beta-sheet core" evidence="2">
    <location>
        <begin position="243"/>
        <end position="340"/>
    </location>
</feature>
<reference evidence="4 5" key="1">
    <citation type="journal article" date="2019" name="Mar. Drugs">
        <title>Comparative Genomics and CAZyme Genome Repertoires of Marine Zobellia amurskyensis KMM 3526(T) and Zobellia laminariae KMM 3676(T).</title>
        <authorList>
            <person name="Chernysheva N."/>
            <person name="Bystritskaya E."/>
            <person name="Stenkova A."/>
            <person name="Golovkin I."/>
            <person name="Nedashkovskaya O."/>
            <person name="Isaeva M."/>
        </authorList>
    </citation>
    <scope>NUCLEOTIDE SEQUENCE [LARGE SCALE GENOMIC DNA]</scope>
    <source>
        <strain evidence="4 5">KMM 3526</strain>
    </source>
</reference>
<dbReference type="CDD" id="cd12797">
    <property type="entry name" value="M23_peptidase"/>
    <property type="match status" value="1"/>
</dbReference>
<dbReference type="EMBL" id="RCNR01000003">
    <property type="protein sequence ID" value="MUH34586.1"/>
    <property type="molecule type" value="Genomic_DNA"/>
</dbReference>
<keyword evidence="1" id="KW-0472">Membrane</keyword>
<dbReference type="SUPFAM" id="SSF51261">
    <property type="entry name" value="Duplicated hybrid motif"/>
    <property type="match status" value="1"/>
</dbReference>
<keyword evidence="1" id="KW-1133">Transmembrane helix</keyword>
<organism evidence="4 5">
    <name type="scientific">Zobellia amurskyensis</name>
    <dbReference type="NCBI Taxonomy" id="248905"/>
    <lineage>
        <taxon>Bacteria</taxon>
        <taxon>Pseudomonadati</taxon>
        <taxon>Bacteroidota</taxon>
        <taxon>Flavobacteriia</taxon>
        <taxon>Flavobacteriales</taxon>
        <taxon>Flavobacteriaceae</taxon>
        <taxon>Zobellia</taxon>
    </lineage>
</organism>
<dbReference type="Gene3D" id="2.70.70.10">
    <property type="entry name" value="Glucose Permease (Domain IIA)"/>
    <property type="match status" value="1"/>
</dbReference>
<sequence>MKIIKEIIKFGKIIDSTVIALYNSLPLLEKYALELRCAIRFNSLNWMAASKFLFLVFLLVFMSCKQIQKIQDTFAPPTPRELYARSFKEGDSAYRQWNNSYNWALRDSLTVILPYVEVGEIIPEIHPRYSFNIHLSEGEKLMVSTTSDSDSVPFFIDIHRFENLDSLPSEPLLHEKNYTQLPLELNIRKTGNYKIVIQPELFERANFKIELYTQPTLVFPVVNVPDNAIQSFWGAPRSRGKRTHEGVDIFAPKMTPVVAVVEGRTGFVGERGLGGKQVWLRESIFKNSYYYAHLDSIITFSGEKIAVGDTLGFVGNTGNARTTAPHLHFGIYSKEGAIDPLPFIRRNRKQKAQPTMPRTKGRIVVPKANVRLGPNTQALKFIALEEGDTITILGKTVDWYHTQLPDNTFGFIHHSLITEVTDTKKLNTNYK</sequence>
<feature type="transmembrane region" description="Helical" evidence="1">
    <location>
        <begin position="44"/>
        <end position="62"/>
    </location>
</feature>
<evidence type="ECO:0000256" key="1">
    <source>
        <dbReference type="SAM" id="Phobius"/>
    </source>
</evidence>
<comment type="caution">
    <text evidence="4">The sequence shown here is derived from an EMBL/GenBank/DDBJ whole genome shotgun (WGS) entry which is preliminary data.</text>
</comment>
<protein>
    <submittedName>
        <fullName evidence="4">M23 family peptidase</fullName>
    </submittedName>
</protein>
<accession>A0A7X2ZQL1</accession>